<dbReference type="CDD" id="cd05931">
    <property type="entry name" value="FAAL"/>
    <property type="match status" value="1"/>
</dbReference>
<reference evidence="9" key="1">
    <citation type="submission" date="2023-07" db="EMBL/GenBank/DDBJ databases">
        <title>Draft genome sequence of the endophytic actinobacterium Streptomyces justiciae WPN32, a potential antibiotic producer.</title>
        <authorList>
            <person name="Yasawong M."/>
            <person name="Pana W."/>
            <person name="Ganta P."/>
            <person name="Santapan N."/>
            <person name="Songngamsuk T."/>
            <person name="Phatcharaharikarn M."/>
            <person name="Kerdtoob S."/>
            <person name="Nantapong N."/>
        </authorList>
    </citation>
    <scope>NUCLEOTIDE SEQUENCE [LARGE SCALE GENOMIC DNA]</scope>
    <source>
        <strain evidence="9">WPN32</strain>
    </source>
</reference>
<dbReference type="InterPro" id="IPR000873">
    <property type="entry name" value="AMP-dep_synth/lig_dom"/>
</dbReference>
<evidence type="ECO:0000313" key="8">
    <source>
        <dbReference type="EMBL" id="MDT7839831.1"/>
    </source>
</evidence>
<keyword evidence="4" id="KW-0443">Lipid metabolism</keyword>
<accession>A0ABU3LLY9</accession>
<gene>
    <name evidence="8" type="ORF">RQC66_03710</name>
</gene>
<dbReference type="Pfam" id="PF00501">
    <property type="entry name" value="AMP-binding"/>
    <property type="match status" value="1"/>
</dbReference>
<keyword evidence="9" id="KW-1185">Reference proteome</keyword>
<proteinExistence type="inferred from homology"/>
<dbReference type="Pfam" id="PF23024">
    <property type="entry name" value="AMP-dom_DIP2-like"/>
    <property type="match status" value="1"/>
</dbReference>
<dbReference type="GO" id="GO:0016874">
    <property type="term" value="F:ligase activity"/>
    <property type="evidence" value="ECO:0007669"/>
    <property type="project" value="UniProtKB-KW"/>
</dbReference>
<dbReference type="Gene3D" id="3.30.300.30">
    <property type="match status" value="1"/>
</dbReference>
<evidence type="ECO:0000259" key="7">
    <source>
        <dbReference type="Pfam" id="PF23024"/>
    </source>
</evidence>
<keyword evidence="3" id="KW-0276">Fatty acid metabolism</keyword>
<evidence type="ECO:0000313" key="9">
    <source>
        <dbReference type="Proteomes" id="UP001257948"/>
    </source>
</evidence>
<evidence type="ECO:0000256" key="1">
    <source>
        <dbReference type="ARBA" id="ARBA00006432"/>
    </source>
</evidence>
<evidence type="ECO:0000256" key="4">
    <source>
        <dbReference type="ARBA" id="ARBA00023098"/>
    </source>
</evidence>
<keyword evidence="2 8" id="KW-0436">Ligase</keyword>
<dbReference type="InterPro" id="IPR040097">
    <property type="entry name" value="FAAL/FAAC"/>
</dbReference>
<dbReference type="InterPro" id="IPR045851">
    <property type="entry name" value="AMP-bd_C_sf"/>
</dbReference>
<feature type="compositionally biased region" description="Gly residues" evidence="5">
    <location>
        <begin position="602"/>
        <end position="615"/>
    </location>
</feature>
<protein>
    <submittedName>
        <fullName evidence="8">Fatty acyl-AMP ligase</fullName>
    </submittedName>
</protein>
<evidence type="ECO:0000256" key="5">
    <source>
        <dbReference type="SAM" id="MobiDB-lite"/>
    </source>
</evidence>
<evidence type="ECO:0000256" key="3">
    <source>
        <dbReference type="ARBA" id="ARBA00022832"/>
    </source>
</evidence>
<dbReference type="Proteomes" id="UP001257948">
    <property type="component" value="Unassembled WGS sequence"/>
</dbReference>
<dbReference type="SUPFAM" id="SSF56801">
    <property type="entry name" value="Acetyl-CoA synthetase-like"/>
    <property type="match status" value="1"/>
</dbReference>
<dbReference type="PANTHER" id="PTHR22754">
    <property type="entry name" value="DISCO-INTERACTING PROTEIN 2 DIP2 -RELATED"/>
    <property type="match status" value="1"/>
</dbReference>
<dbReference type="Gene3D" id="3.40.50.12780">
    <property type="entry name" value="N-terminal domain of ligase-like"/>
    <property type="match status" value="1"/>
</dbReference>
<dbReference type="PANTHER" id="PTHR22754:SF32">
    <property type="entry name" value="DISCO-INTERACTING PROTEIN 2"/>
    <property type="match status" value="1"/>
</dbReference>
<evidence type="ECO:0000259" key="6">
    <source>
        <dbReference type="Pfam" id="PF00501"/>
    </source>
</evidence>
<feature type="compositionally biased region" description="Gly residues" evidence="5">
    <location>
        <begin position="583"/>
        <end position="594"/>
    </location>
</feature>
<dbReference type="RefSeq" id="WP_314197906.1">
    <property type="nucleotide sequence ID" value="NZ_JAVTLL010000002.1"/>
</dbReference>
<comment type="caution">
    <text evidence="8">The sequence shown here is derived from an EMBL/GenBank/DDBJ whole genome shotgun (WGS) entry which is preliminary data.</text>
</comment>
<evidence type="ECO:0000256" key="2">
    <source>
        <dbReference type="ARBA" id="ARBA00022598"/>
    </source>
</evidence>
<organism evidence="8 9">
    <name type="scientific">Streptomyces justiciae</name>
    <dbReference type="NCBI Taxonomy" id="2780140"/>
    <lineage>
        <taxon>Bacteria</taxon>
        <taxon>Bacillati</taxon>
        <taxon>Actinomycetota</taxon>
        <taxon>Actinomycetes</taxon>
        <taxon>Kitasatosporales</taxon>
        <taxon>Streptomycetaceae</taxon>
        <taxon>Streptomyces</taxon>
    </lineage>
</organism>
<dbReference type="InterPro" id="IPR025110">
    <property type="entry name" value="AMP-bd_C"/>
</dbReference>
<name>A0ABU3LLY9_9ACTN</name>
<feature type="domain" description="AMP-dependent synthetase/ligase" evidence="6">
    <location>
        <begin position="20"/>
        <end position="418"/>
    </location>
</feature>
<comment type="similarity">
    <text evidence="1">Belongs to the ATP-dependent AMP-binding enzyme family.</text>
</comment>
<feature type="domain" description="AMP-binding enzyme C-terminal" evidence="7">
    <location>
        <begin position="465"/>
        <end position="576"/>
    </location>
</feature>
<sequence length="643" mass="66647">MDRRHPPLSPACRTLPQYVRHWAGTTPDRRALTFVDFQAPGSRGVHRTLTWRRLDLRVRALAARLAAQAEPGARVALLCPQSTEYVTGFLATLTAGLVAVPLYPPGLPGHGDRLSGVLADARPTAVVTTSRVAKEVRELVGESGMKVVCADEVPDDEAGDRPPVDVDAEALAYLQYTSGSTRAPAGVEITHGNVVANARQALAAYGADTHPVTCVGWLPLYHDMGLVLSVAAPVVRGALSVLMDPAAFLNEPVRWLRLLGAHPRAIGAAPNFAYDYCAGAVTDGQKADLRLDGVTALINGSEPVRPGSVDRFQAAFADRGLPATAHCPSYGLAEATVFVSAARPGQPLGRFALDRDALAAGKALPARPDDPRAVLLAGCGTPAGQQVRIADPVSRAVLPEGEVGEVWVQGPNVGRGYWNRREESERVFGAAFAGEADAPDGRWLRTGDLGAVLDGQLIVTGRLKDLVIVDGRNHYPQDVETTAQDAHPAVRRDRLAVFAVPGGSGERVVLVAEHVRAASLASLDVPAVVRAVRGAVSTRHGLRLADVVLVPPGAVARTSSGKVSRALTRARYLEGAYAREGGAEAGSGSGGGAAPGCTAGCTPGGTPGDTPGGAPGDTPGDTRRGAPGDMPGSSADSTSRAAG</sequence>
<dbReference type="InterPro" id="IPR042099">
    <property type="entry name" value="ANL_N_sf"/>
</dbReference>
<feature type="compositionally biased region" description="Polar residues" evidence="5">
    <location>
        <begin position="634"/>
        <end position="643"/>
    </location>
</feature>
<feature type="region of interest" description="Disordered" evidence="5">
    <location>
        <begin position="582"/>
        <end position="643"/>
    </location>
</feature>
<dbReference type="EMBL" id="JAVTLL010000002">
    <property type="protein sequence ID" value="MDT7839831.1"/>
    <property type="molecule type" value="Genomic_DNA"/>
</dbReference>